<gene>
    <name evidence="1" type="ORF">HB912_07015</name>
</gene>
<reference evidence="1 2" key="1">
    <citation type="submission" date="2020-03" db="EMBL/GenBank/DDBJ databases">
        <title>Soil Listeria distribution.</title>
        <authorList>
            <person name="Liao J."/>
            <person name="Wiedmann M."/>
        </authorList>
    </citation>
    <scope>NUCLEOTIDE SEQUENCE [LARGE SCALE GENOMIC DNA]</scope>
    <source>
        <strain evidence="1 2">FSL L7-1507</strain>
    </source>
</reference>
<dbReference type="RefSeq" id="WP_185373280.1">
    <property type="nucleotide sequence ID" value="NZ_JAARRM010000002.1"/>
</dbReference>
<protein>
    <submittedName>
        <fullName evidence="1">XkdX family protein</fullName>
    </submittedName>
</protein>
<proteinExistence type="predicted"/>
<organism evidence="1 2">
    <name type="scientific">Listeria aquatica</name>
    <dbReference type="NCBI Taxonomy" id="1494960"/>
    <lineage>
        <taxon>Bacteria</taxon>
        <taxon>Bacillati</taxon>
        <taxon>Bacillota</taxon>
        <taxon>Bacilli</taxon>
        <taxon>Bacillales</taxon>
        <taxon>Listeriaceae</taxon>
        <taxon>Listeria</taxon>
    </lineage>
</organism>
<sequence>MIDWFEKVKEYFLGGYYGVEEVNKFVKLKKITSDQADEIFKAKEEQEEAE</sequence>
<dbReference type="AlphaFoldDB" id="A0A841ZPY8"/>
<evidence type="ECO:0000313" key="1">
    <source>
        <dbReference type="EMBL" id="MBC1521394.1"/>
    </source>
</evidence>
<dbReference type="InterPro" id="IPR010022">
    <property type="entry name" value="XkdX"/>
</dbReference>
<dbReference type="EMBL" id="JAARRM010000002">
    <property type="protein sequence ID" value="MBC1521394.1"/>
    <property type="molecule type" value="Genomic_DNA"/>
</dbReference>
<accession>A0A841ZPY8</accession>
<evidence type="ECO:0000313" key="2">
    <source>
        <dbReference type="Proteomes" id="UP000559885"/>
    </source>
</evidence>
<name>A0A841ZPY8_9LIST</name>
<dbReference type="Pfam" id="PF09693">
    <property type="entry name" value="Phage_XkdX"/>
    <property type="match status" value="1"/>
</dbReference>
<dbReference type="NCBIfam" id="TIGR01669">
    <property type="entry name" value="phage_XkdX"/>
    <property type="match status" value="1"/>
</dbReference>
<comment type="caution">
    <text evidence="1">The sequence shown here is derived from an EMBL/GenBank/DDBJ whole genome shotgun (WGS) entry which is preliminary data.</text>
</comment>
<dbReference type="Proteomes" id="UP000559885">
    <property type="component" value="Unassembled WGS sequence"/>
</dbReference>